<proteinExistence type="predicted"/>
<evidence type="ECO:0000313" key="4">
    <source>
        <dbReference type="Proteomes" id="UP000186955"/>
    </source>
</evidence>
<evidence type="ECO:0000256" key="1">
    <source>
        <dbReference type="SAM" id="MobiDB-lite"/>
    </source>
</evidence>
<protein>
    <submittedName>
        <fullName evidence="3">Uncharacterized protein</fullName>
    </submittedName>
</protein>
<organism evidence="3 4">
    <name type="scientific">Penicillium subrubescens</name>
    <dbReference type="NCBI Taxonomy" id="1316194"/>
    <lineage>
        <taxon>Eukaryota</taxon>
        <taxon>Fungi</taxon>
        <taxon>Dikarya</taxon>
        <taxon>Ascomycota</taxon>
        <taxon>Pezizomycotina</taxon>
        <taxon>Eurotiomycetes</taxon>
        <taxon>Eurotiomycetidae</taxon>
        <taxon>Eurotiales</taxon>
        <taxon>Aspergillaceae</taxon>
        <taxon>Penicillium</taxon>
    </lineage>
</organism>
<feature type="non-terminal residue" evidence="3">
    <location>
        <position position="1"/>
    </location>
</feature>
<keyword evidence="4" id="KW-1185">Reference proteome</keyword>
<feature type="region of interest" description="Disordered" evidence="1">
    <location>
        <begin position="23"/>
        <end position="49"/>
    </location>
</feature>
<name>A0A1Q5UBF9_9EURO</name>
<gene>
    <name evidence="3" type="ORF">PENSUB_4808</name>
    <name evidence="2" type="ORF">PENSUB_4811</name>
</gene>
<evidence type="ECO:0000313" key="2">
    <source>
        <dbReference type="EMBL" id="OKP09801.1"/>
    </source>
</evidence>
<dbReference type="STRING" id="1316194.A0A1Q5UBF9"/>
<sequence>HFTMRQGDERIYKRRRTIFPDESEFLCNDGNSSPTREIPPNGPQDNPLRDRYVSAGSKRDQPNTLIKEYKTDPWESFEPIAKISQNRSMFLSRSRALKHRLVHIEQLDEEASSLATTLNLLRKLHHRSFLILQESYHHTNSVFFVWEPVEVSISQIMASKCMITASEIIAIVRPVRHKWYKLVYLLA</sequence>
<evidence type="ECO:0000313" key="3">
    <source>
        <dbReference type="EMBL" id="OKP09803.1"/>
    </source>
</evidence>
<dbReference type="EMBL" id="MNBE01000442">
    <property type="protein sequence ID" value="OKP09803.1"/>
    <property type="molecule type" value="Genomic_DNA"/>
</dbReference>
<reference evidence="3 4" key="1">
    <citation type="submission" date="2016-10" db="EMBL/GenBank/DDBJ databases">
        <title>Genome sequence of the ascomycete fungus Penicillium subrubescens.</title>
        <authorList>
            <person name="De Vries R.P."/>
            <person name="Peng M."/>
            <person name="Dilokpimol A."/>
            <person name="Hilden K."/>
            <person name="Makela M.R."/>
            <person name="Grigoriev I."/>
            <person name="Riley R."/>
            <person name="Granchi Z."/>
        </authorList>
    </citation>
    <scope>NUCLEOTIDE SEQUENCE [LARGE SCALE GENOMIC DNA]</scope>
    <source>
        <strain evidence="3 4">CBS 132785</strain>
    </source>
</reference>
<dbReference type="EMBL" id="MNBE01000443">
    <property type="protein sequence ID" value="OKP09801.1"/>
    <property type="molecule type" value="Genomic_DNA"/>
</dbReference>
<accession>A0A1Q5UBF9</accession>
<dbReference type="AlphaFoldDB" id="A0A1Q5UBF9"/>
<dbReference type="Proteomes" id="UP000186955">
    <property type="component" value="Unassembled WGS sequence"/>
</dbReference>
<comment type="caution">
    <text evidence="3">The sequence shown here is derived from an EMBL/GenBank/DDBJ whole genome shotgun (WGS) entry which is preliminary data.</text>
</comment>